<dbReference type="Proteomes" id="UP001152646">
    <property type="component" value="Unassembled WGS sequence"/>
</dbReference>
<protein>
    <recommendedName>
        <fullName evidence="7">Zn(2)-C6 fungal-type domain-containing protein</fullName>
    </recommendedName>
</protein>
<evidence type="ECO:0000313" key="8">
    <source>
        <dbReference type="EMBL" id="CAG8418859.1"/>
    </source>
</evidence>
<dbReference type="AlphaFoldDB" id="A0A9W4NWJ9"/>
<dbReference type="InterPro" id="IPR001138">
    <property type="entry name" value="Zn2Cys6_DnaBD"/>
</dbReference>
<dbReference type="Pfam" id="PF04082">
    <property type="entry name" value="Fungal_trans"/>
    <property type="match status" value="1"/>
</dbReference>
<dbReference type="GO" id="GO:0006351">
    <property type="term" value="P:DNA-templated transcription"/>
    <property type="evidence" value="ECO:0007669"/>
    <property type="project" value="InterPro"/>
</dbReference>
<keyword evidence="5" id="KW-0539">Nucleus</keyword>
<evidence type="ECO:0000259" key="7">
    <source>
        <dbReference type="PROSITE" id="PS50048"/>
    </source>
</evidence>
<organism evidence="8 9">
    <name type="scientific">Penicillium salamii</name>
    <dbReference type="NCBI Taxonomy" id="1612424"/>
    <lineage>
        <taxon>Eukaryota</taxon>
        <taxon>Fungi</taxon>
        <taxon>Dikarya</taxon>
        <taxon>Ascomycota</taxon>
        <taxon>Pezizomycotina</taxon>
        <taxon>Eurotiomycetes</taxon>
        <taxon>Eurotiomycetidae</taxon>
        <taxon>Eurotiales</taxon>
        <taxon>Aspergillaceae</taxon>
        <taxon>Penicillium</taxon>
    </lineage>
</organism>
<dbReference type="PANTHER" id="PTHR47654:SF5">
    <property type="entry name" value="TRANSCRIPTION FACTOR DOMAIN-CONTAINING PROTEIN"/>
    <property type="match status" value="1"/>
</dbReference>
<evidence type="ECO:0000256" key="3">
    <source>
        <dbReference type="ARBA" id="ARBA00023125"/>
    </source>
</evidence>
<gene>
    <name evidence="8" type="ORF">PSALAMII_LOCUS9991</name>
</gene>
<dbReference type="CDD" id="cd12148">
    <property type="entry name" value="fungal_TF_MHR"/>
    <property type="match status" value="1"/>
</dbReference>
<dbReference type="SMART" id="SM00066">
    <property type="entry name" value="GAL4"/>
    <property type="match status" value="1"/>
</dbReference>
<accession>A0A9W4NWJ9</accession>
<comment type="caution">
    <text evidence="8">The sequence shown here is derived from an EMBL/GenBank/DDBJ whole genome shotgun (WGS) entry which is preliminary data.</text>
</comment>
<keyword evidence="4" id="KW-0804">Transcription</keyword>
<dbReference type="Gene3D" id="4.10.240.10">
    <property type="entry name" value="Zn(2)-C6 fungal-type DNA-binding domain"/>
    <property type="match status" value="1"/>
</dbReference>
<proteinExistence type="predicted"/>
<evidence type="ECO:0000256" key="4">
    <source>
        <dbReference type="ARBA" id="ARBA00023163"/>
    </source>
</evidence>
<evidence type="ECO:0000256" key="1">
    <source>
        <dbReference type="ARBA" id="ARBA00022723"/>
    </source>
</evidence>
<evidence type="ECO:0000313" key="9">
    <source>
        <dbReference type="Proteomes" id="UP001152646"/>
    </source>
</evidence>
<sequence length="749" mass="84350">MSGRPSLRNCLQSELHPSVPEKHIYPISEAGTEGTDTTPSTLSDPTVLDTRRNDFQNRRGTSSVTGKRSVNAKVAIPRLNHPVAQHDPGRVSRACHNCHKQKNKCSGDRPSCRRCLEINVSCVYTIGKREKNAKWIYQGISHLYVVTSQLKLYESLVRDIYPKFDLEMARYVDQALGKISSLSPSSPTAALVQEDTTTPLAVSFADHTFEDFNGNISLQSIGFLGGHSVRAWLYRLRCHIRSTNPDTKNRSDQSSYVSIASCDFFLDEASIFVGSGPNVSAYPSQTVADELVDRYFQVVHAFFPLIGKEVFLGQYRSFYSNSTILPGNKWMALLNMVFAIAAQHSEYIGDQQLLGHQSHRVYFSRAWELSMNSKVALEHPNLQQTQIEGLISLYFVSVGQANRAWRMCGLAIQSAVTMGIHLRSDSPSITLASKETRYRLWWALFLLDTLVCLITGRMPRIYREHYTTPLPISYQEGSFQDEHFEAIMQDRQSRASSAGSLLSHNSSIDMDQRFKSSASTHQQLSNGLQPQDNTCFCLLFSIDLAAVTREAIDILYSPKAARKSRTEIAQAMKSLNNAADNWFSRLPAEYGFMIPGAHNEFTQQRTSLAFQYYSTKLVLSQPAIWFHVGGEDDSNAVYHQIRTICFNAAAQMVDLLPNDPSITWLLSYSPWWSAHHYLSQSTVVLVTQLFIESGMRAGQSIELFKRVQKALQWLSDLSTRNPVFKQALDIFMNLLSSHGYNVVHNNSLP</sequence>
<keyword evidence="1" id="KW-0479">Metal-binding</keyword>
<evidence type="ECO:0000256" key="2">
    <source>
        <dbReference type="ARBA" id="ARBA00023015"/>
    </source>
</evidence>
<dbReference type="GO" id="GO:0000981">
    <property type="term" value="F:DNA-binding transcription factor activity, RNA polymerase II-specific"/>
    <property type="evidence" value="ECO:0007669"/>
    <property type="project" value="InterPro"/>
</dbReference>
<dbReference type="PROSITE" id="PS00463">
    <property type="entry name" value="ZN2_CY6_FUNGAL_1"/>
    <property type="match status" value="1"/>
</dbReference>
<reference evidence="8" key="1">
    <citation type="submission" date="2021-07" db="EMBL/GenBank/DDBJ databases">
        <authorList>
            <person name="Branca A.L. A."/>
        </authorList>
    </citation>
    <scope>NUCLEOTIDE SEQUENCE</scope>
</reference>
<dbReference type="InterPro" id="IPR053230">
    <property type="entry name" value="Trans_reg_galc"/>
</dbReference>
<dbReference type="PROSITE" id="PS50048">
    <property type="entry name" value="ZN2_CY6_FUNGAL_2"/>
    <property type="match status" value="1"/>
</dbReference>
<keyword evidence="2" id="KW-0805">Transcription regulation</keyword>
<evidence type="ECO:0000256" key="6">
    <source>
        <dbReference type="SAM" id="MobiDB-lite"/>
    </source>
</evidence>
<dbReference type="InterPro" id="IPR036864">
    <property type="entry name" value="Zn2-C6_fun-type_DNA-bd_sf"/>
</dbReference>
<dbReference type="EMBL" id="CAJVPA010000237">
    <property type="protein sequence ID" value="CAG8418859.1"/>
    <property type="molecule type" value="Genomic_DNA"/>
</dbReference>
<dbReference type="Pfam" id="PF00172">
    <property type="entry name" value="Zn_clus"/>
    <property type="match status" value="1"/>
</dbReference>
<dbReference type="CDD" id="cd00067">
    <property type="entry name" value="GAL4"/>
    <property type="match status" value="1"/>
</dbReference>
<dbReference type="SMART" id="SM00906">
    <property type="entry name" value="Fungal_trans"/>
    <property type="match status" value="1"/>
</dbReference>
<dbReference type="OrthoDB" id="3039123at2759"/>
<keyword evidence="3" id="KW-0238">DNA-binding</keyword>
<evidence type="ECO:0000256" key="5">
    <source>
        <dbReference type="ARBA" id="ARBA00023242"/>
    </source>
</evidence>
<dbReference type="GO" id="GO:0003677">
    <property type="term" value="F:DNA binding"/>
    <property type="evidence" value="ECO:0007669"/>
    <property type="project" value="UniProtKB-KW"/>
</dbReference>
<feature type="region of interest" description="Disordered" evidence="6">
    <location>
        <begin position="1"/>
        <end position="21"/>
    </location>
</feature>
<dbReference type="SUPFAM" id="SSF57701">
    <property type="entry name" value="Zn2/Cys6 DNA-binding domain"/>
    <property type="match status" value="1"/>
</dbReference>
<feature type="domain" description="Zn(2)-C6 fungal-type" evidence="7">
    <location>
        <begin position="94"/>
        <end position="124"/>
    </location>
</feature>
<dbReference type="GO" id="GO:0008270">
    <property type="term" value="F:zinc ion binding"/>
    <property type="evidence" value="ECO:0007669"/>
    <property type="project" value="InterPro"/>
</dbReference>
<dbReference type="InterPro" id="IPR007219">
    <property type="entry name" value="XnlR_reg_dom"/>
</dbReference>
<name>A0A9W4NWJ9_9EURO</name>
<dbReference type="PANTHER" id="PTHR47654">
    <property type="entry name" value="ZN(II)2CYS6 TRANSCRIPTION FACTOR (EUROFUNG)-RELATED"/>
    <property type="match status" value="1"/>
</dbReference>